<dbReference type="PANTHER" id="PTHR47655:SF2">
    <property type="entry name" value="QUINIC ACID UTILIZATION ACTIVATOR"/>
    <property type="match status" value="1"/>
</dbReference>
<dbReference type="GeneID" id="25293797"/>
<dbReference type="VEuPathDB" id="FungiDB:Z518_05726"/>
<dbReference type="InterPro" id="IPR036864">
    <property type="entry name" value="Zn2-C6_fun-type_DNA-bd_sf"/>
</dbReference>
<dbReference type="AlphaFoldDB" id="A0A0D2J6Z9"/>
<dbReference type="GO" id="GO:0045944">
    <property type="term" value="P:positive regulation of transcription by RNA polymerase II"/>
    <property type="evidence" value="ECO:0007669"/>
    <property type="project" value="TreeGrafter"/>
</dbReference>
<protein>
    <submittedName>
        <fullName evidence="8">Rhinocladiella mackenziei CBS 650.93 unplaced genomic scaffold supercont1.4, whole genome shotgun sequence</fullName>
    </submittedName>
</protein>
<evidence type="ECO:0000256" key="1">
    <source>
        <dbReference type="ARBA" id="ARBA00022723"/>
    </source>
</evidence>
<dbReference type="Proteomes" id="UP000053617">
    <property type="component" value="Unassembled WGS sequence"/>
</dbReference>
<dbReference type="SMART" id="SM00066">
    <property type="entry name" value="GAL4"/>
    <property type="match status" value="1"/>
</dbReference>
<dbReference type="Pfam" id="PF00172">
    <property type="entry name" value="Zn_clus"/>
    <property type="match status" value="1"/>
</dbReference>
<dbReference type="RefSeq" id="XP_013271991.1">
    <property type="nucleotide sequence ID" value="XM_013416537.1"/>
</dbReference>
<dbReference type="HOGENOM" id="CLU_366873_0_0_1"/>
<evidence type="ECO:0000256" key="5">
    <source>
        <dbReference type="ARBA" id="ARBA00023242"/>
    </source>
</evidence>
<gene>
    <name evidence="8" type="ORF">Z518_05726</name>
</gene>
<keyword evidence="3" id="KW-0238">DNA-binding</keyword>
<keyword evidence="1" id="KW-0479">Metal-binding</keyword>
<feature type="region of interest" description="Disordered" evidence="6">
    <location>
        <begin position="129"/>
        <end position="152"/>
    </location>
</feature>
<evidence type="ECO:0000259" key="7">
    <source>
        <dbReference type="PROSITE" id="PS50048"/>
    </source>
</evidence>
<dbReference type="EMBL" id="KN847478">
    <property type="protein sequence ID" value="KIX04855.1"/>
    <property type="molecule type" value="Genomic_DNA"/>
</dbReference>
<dbReference type="Pfam" id="PF04082">
    <property type="entry name" value="Fungal_trans"/>
    <property type="match status" value="1"/>
</dbReference>
<dbReference type="OrthoDB" id="3364175at2759"/>
<evidence type="ECO:0000256" key="4">
    <source>
        <dbReference type="ARBA" id="ARBA00023163"/>
    </source>
</evidence>
<dbReference type="InterPro" id="IPR001138">
    <property type="entry name" value="Zn2Cys6_DnaBD"/>
</dbReference>
<dbReference type="CDD" id="cd00067">
    <property type="entry name" value="GAL4"/>
    <property type="match status" value="1"/>
</dbReference>
<feature type="compositionally biased region" description="Basic and acidic residues" evidence="6">
    <location>
        <begin position="178"/>
        <end position="197"/>
    </location>
</feature>
<keyword evidence="5" id="KW-0539">Nucleus</keyword>
<name>A0A0D2J6Z9_9EURO</name>
<dbReference type="CDD" id="cd12148">
    <property type="entry name" value="fungal_TF_MHR"/>
    <property type="match status" value="1"/>
</dbReference>
<evidence type="ECO:0000256" key="2">
    <source>
        <dbReference type="ARBA" id="ARBA00023015"/>
    </source>
</evidence>
<dbReference type="PROSITE" id="PS50048">
    <property type="entry name" value="ZN2_CY6_FUNGAL_2"/>
    <property type="match status" value="1"/>
</dbReference>
<dbReference type="GO" id="GO:0000981">
    <property type="term" value="F:DNA-binding transcription factor activity, RNA polymerase II-specific"/>
    <property type="evidence" value="ECO:0007669"/>
    <property type="project" value="InterPro"/>
</dbReference>
<evidence type="ECO:0000313" key="8">
    <source>
        <dbReference type="EMBL" id="KIX04855.1"/>
    </source>
</evidence>
<dbReference type="GO" id="GO:0003677">
    <property type="term" value="F:DNA binding"/>
    <property type="evidence" value="ECO:0007669"/>
    <property type="project" value="UniProtKB-KW"/>
</dbReference>
<evidence type="ECO:0000256" key="6">
    <source>
        <dbReference type="SAM" id="MobiDB-lite"/>
    </source>
</evidence>
<proteinExistence type="predicted"/>
<keyword evidence="4" id="KW-0804">Transcription</keyword>
<dbReference type="STRING" id="1442369.A0A0D2J6Z9"/>
<keyword evidence="2" id="KW-0805">Transcription regulation</keyword>
<dbReference type="InterPro" id="IPR052783">
    <property type="entry name" value="Metabolic/Drug-Res_Regulator"/>
</dbReference>
<dbReference type="GO" id="GO:0006351">
    <property type="term" value="P:DNA-templated transcription"/>
    <property type="evidence" value="ECO:0007669"/>
    <property type="project" value="InterPro"/>
</dbReference>
<dbReference type="Gene3D" id="4.10.240.10">
    <property type="entry name" value="Zn(2)-C6 fungal-type DNA-binding domain"/>
    <property type="match status" value="1"/>
</dbReference>
<feature type="domain" description="Zn(2)-C6 fungal-type" evidence="7">
    <location>
        <begin position="8"/>
        <end position="37"/>
    </location>
</feature>
<dbReference type="PANTHER" id="PTHR47655">
    <property type="entry name" value="QUINIC ACID UTILIZATION ACTIVATOR"/>
    <property type="match status" value="1"/>
</dbReference>
<accession>A0A0D2J6Z9</accession>
<reference evidence="8 9" key="1">
    <citation type="submission" date="2015-01" db="EMBL/GenBank/DDBJ databases">
        <title>The Genome Sequence of Rhinocladiella mackenzie CBS 650.93.</title>
        <authorList>
            <consortium name="The Broad Institute Genomics Platform"/>
            <person name="Cuomo C."/>
            <person name="de Hoog S."/>
            <person name="Gorbushina A."/>
            <person name="Stielow B."/>
            <person name="Teixiera M."/>
            <person name="Abouelleil A."/>
            <person name="Chapman S.B."/>
            <person name="Priest M."/>
            <person name="Young S.K."/>
            <person name="Wortman J."/>
            <person name="Nusbaum C."/>
            <person name="Birren B."/>
        </authorList>
    </citation>
    <scope>NUCLEOTIDE SEQUENCE [LARGE SCALE GENOMIC DNA]</scope>
    <source>
        <strain evidence="8 9">CBS 650.93</strain>
    </source>
</reference>
<evidence type="ECO:0000256" key="3">
    <source>
        <dbReference type="ARBA" id="ARBA00023125"/>
    </source>
</evidence>
<organism evidence="8 9">
    <name type="scientific">Rhinocladiella mackenziei CBS 650.93</name>
    <dbReference type="NCBI Taxonomy" id="1442369"/>
    <lineage>
        <taxon>Eukaryota</taxon>
        <taxon>Fungi</taxon>
        <taxon>Dikarya</taxon>
        <taxon>Ascomycota</taxon>
        <taxon>Pezizomycotina</taxon>
        <taxon>Eurotiomycetes</taxon>
        <taxon>Chaetothyriomycetidae</taxon>
        <taxon>Chaetothyriales</taxon>
        <taxon>Herpotrichiellaceae</taxon>
        <taxon>Rhinocladiella</taxon>
    </lineage>
</organism>
<evidence type="ECO:0000313" key="9">
    <source>
        <dbReference type="Proteomes" id="UP000053617"/>
    </source>
</evidence>
<feature type="region of interest" description="Disordered" evidence="6">
    <location>
        <begin position="172"/>
        <end position="212"/>
    </location>
</feature>
<dbReference type="InterPro" id="IPR007219">
    <property type="entry name" value="XnlR_reg_dom"/>
</dbReference>
<keyword evidence="9" id="KW-1185">Reference proteome</keyword>
<sequence>MTTRVFQACQRCQRRKLKCNGEPQCSSCLTASQTCIYGSANRKRGLVEGYVRGLERLLGFAIRRDSSLTSDMRKLLSLQEPDPGEETSLSQETMLESWKKSTIAKEVDVLLPALEKGEARHWQSLFAAGTDPEVPSHEPLSARGSKLNPVQSNQLDTPLALDVQELDFLHSSSTDPHATLRDTESNKDATESSHWTEELESTPSTRNRTPFPRLLPGNAKHMIDEFLAYTNCWFPVLEPHELLRTFHQSRVSGDFDRRGRKSPRGQLAALWAVFAFESCKGGRRSGLPETGALHQHPVYNTARGLIPEEDHEHDLGHVQALLIMAMINLGFGHWKASWLLAGHALRLLQYYHIGQNLKSPNTFESSKGHHTRKPHILLGCFVLERLLAMRFGQILPTLSPFRPPPLPEDGLEEWETPRFPNLPPNSQYKPDIDIPAKILSTFNVLVLKIDRLGDLLSNLDREIDSDVYSPEHGELLKITQTVTAESYQNYIRSYYPQSLVRYLTDLCTLLVLGGRRRKAMQTHWENALEHDILTLDLITTLSSSLWQFTRIHGASRIPVILVAALHRIIEDIICLVKIPQFWDKAAAASTLQPLDQLLQQFGIHWPAFNSLHEILLSAVYLRSQPERPLRGDANLSSNTCSDLANTLNYTRSLSWSCLPPFAGSESICHTSASTMLDRSSGSGFQNFDLDVPGPKSIDPNILGDSHLAQDSGVLVDGVDDMYIQLAEADIMEWSGNWQQDGLRELGFDNNAFEQLYSKGQ</sequence>
<dbReference type="SUPFAM" id="SSF57701">
    <property type="entry name" value="Zn2/Cys6 DNA-binding domain"/>
    <property type="match status" value="1"/>
</dbReference>
<dbReference type="GO" id="GO:0008270">
    <property type="term" value="F:zinc ion binding"/>
    <property type="evidence" value="ECO:0007669"/>
    <property type="project" value="InterPro"/>
</dbReference>